<name>A0A9P8PPK6_9ASCO</name>
<reference evidence="1" key="1">
    <citation type="journal article" date="2021" name="Open Biol.">
        <title>Shared evolutionary footprints suggest mitochondrial oxidative damage underlies multiple complex I losses in fungi.</title>
        <authorList>
            <person name="Schikora-Tamarit M.A."/>
            <person name="Marcet-Houben M."/>
            <person name="Nosek J."/>
            <person name="Gabaldon T."/>
        </authorList>
    </citation>
    <scope>NUCLEOTIDE SEQUENCE</scope>
    <source>
        <strain evidence="1">CBS6341</strain>
    </source>
</reference>
<reference evidence="1" key="2">
    <citation type="submission" date="2021-01" db="EMBL/GenBank/DDBJ databases">
        <authorList>
            <person name="Schikora-Tamarit M.A."/>
        </authorList>
    </citation>
    <scope>NUCLEOTIDE SEQUENCE</scope>
    <source>
        <strain evidence="1">CBS6341</strain>
    </source>
</reference>
<sequence>MTSANSTTFKNDYLLLNLHKVYDISQENALGQVINMSGSKKVCYQATLPHLKNSANKDKIKINEGERFNESLSFRAGSKNIASKENQKISVTNENKAKLETKELLTLNSSVNNAINMYGNSRSYRISSSSREEVFDLKDNFSLFRLHKNQVKNRTIYRDFRSSIRLVEACVENRNVSNSYSGKLQSLPSCCFEVNYQEEGEEEKDVLNDVWIIQVVTIGKKLKDLTSGTT</sequence>
<organism evidence="1 2">
    <name type="scientific">Wickerhamomyces mucosus</name>
    <dbReference type="NCBI Taxonomy" id="1378264"/>
    <lineage>
        <taxon>Eukaryota</taxon>
        <taxon>Fungi</taxon>
        <taxon>Dikarya</taxon>
        <taxon>Ascomycota</taxon>
        <taxon>Saccharomycotina</taxon>
        <taxon>Saccharomycetes</taxon>
        <taxon>Phaffomycetales</taxon>
        <taxon>Wickerhamomycetaceae</taxon>
        <taxon>Wickerhamomyces</taxon>
    </lineage>
</organism>
<accession>A0A9P8PPK6</accession>
<evidence type="ECO:0000313" key="2">
    <source>
        <dbReference type="Proteomes" id="UP000769528"/>
    </source>
</evidence>
<comment type="caution">
    <text evidence="1">The sequence shown here is derived from an EMBL/GenBank/DDBJ whole genome shotgun (WGS) entry which is preliminary data.</text>
</comment>
<dbReference type="Proteomes" id="UP000769528">
    <property type="component" value="Unassembled WGS sequence"/>
</dbReference>
<gene>
    <name evidence="1" type="ORF">WICMUC_002228</name>
</gene>
<protein>
    <submittedName>
        <fullName evidence="1">Uncharacterized protein</fullName>
    </submittedName>
</protein>
<evidence type="ECO:0000313" key="1">
    <source>
        <dbReference type="EMBL" id="KAH3675932.1"/>
    </source>
</evidence>
<keyword evidence="2" id="KW-1185">Reference proteome</keyword>
<proteinExistence type="predicted"/>
<dbReference type="AlphaFoldDB" id="A0A9P8PPK6"/>
<dbReference type="EMBL" id="JAEUBF010000681">
    <property type="protein sequence ID" value="KAH3675932.1"/>
    <property type="molecule type" value="Genomic_DNA"/>
</dbReference>